<proteinExistence type="inferred from homology"/>
<dbReference type="CDD" id="cd06261">
    <property type="entry name" value="TM_PBP2"/>
    <property type="match status" value="1"/>
</dbReference>
<feature type="transmembrane region" description="Helical" evidence="7">
    <location>
        <begin position="100"/>
        <end position="121"/>
    </location>
</feature>
<dbReference type="EMBL" id="JYIX01000039">
    <property type="protein sequence ID" value="KJL31403.1"/>
    <property type="molecule type" value="Genomic_DNA"/>
</dbReference>
<gene>
    <name evidence="9" type="primary">ddpB</name>
    <name evidence="9" type="ORF">RS86_03526</name>
</gene>
<dbReference type="GO" id="GO:0005886">
    <property type="term" value="C:plasma membrane"/>
    <property type="evidence" value="ECO:0007669"/>
    <property type="project" value="UniProtKB-SubCell"/>
</dbReference>
<evidence type="ECO:0000256" key="7">
    <source>
        <dbReference type="RuleBase" id="RU363032"/>
    </source>
</evidence>
<sequence>MSTVVRRVLAMIPTLLGVVVCIFLITRVLPGDPARTLAGENADQSVVDKLREQMGLDQPIWQQFGDYVVGLLQGNLGYAWHTGHPVAQDFATRFPATVELALAALIIGVLIGVPLGIVSAMQRGRLADHLTRVVSLLGVSMPLFWLGLLVISFFYGTLGWAPAPIGRIADDVNPPTHVTGLYLVDSLLTGDGVAFASSFSHLIWPAMVLSVGGIAIISRMTRSAMLEVMGQDYIRTAEAKGMGPARVIGGHALKNAAPSIVTIVGLELGQLLGGAVITETIFSWPGVGGYVTESIKANDYAPVQAMTLIAAIIYLVVNLIVDLSQAIFDPKVRNA</sequence>
<reference evidence="9 10" key="1">
    <citation type="submission" date="2015-02" db="EMBL/GenBank/DDBJ databases">
        <title>Draft genome sequences of ten Microbacterium spp. with emphasis on heavy metal contaminated environments.</title>
        <authorList>
            <person name="Corretto E."/>
        </authorList>
    </citation>
    <scope>NUCLEOTIDE SEQUENCE [LARGE SCALE GENOMIC DNA]</scope>
    <source>
        <strain evidence="9 10">ARN176</strain>
    </source>
</reference>
<evidence type="ECO:0000256" key="4">
    <source>
        <dbReference type="ARBA" id="ARBA00022692"/>
    </source>
</evidence>
<dbReference type="STRING" id="582680.RS86_03526"/>
<protein>
    <submittedName>
        <fullName evidence="9">Putative D,D-dipeptide transport system permease protein DdpB</fullName>
    </submittedName>
</protein>
<keyword evidence="10" id="KW-1185">Reference proteome</keyword>
<dbReference type="PANTHER" id="PTHR43163:SF6">
    <property type="entry name" value="DIPEPTIDE TRANSPORT SYSTEM PERMEASE PROTEIN DPPB-RELATED"/>
    <property type="match status" value="1"/>
</dbReference>
<evidence type="ECO:0000256" key="1">
    <source>
        <dbReference type="ARBA" id="ARBA00004651"/>
    </source>
</evidence>
<name>A0A0F0LE45_9MICO</name>
<feature type="transmembrane region" description="Helical" evidence="7">
    <location>
        <begin position="193"/>
        <end position="217"/>
    </location>
</feature>
<accession>A0A0F0LE45</accession>
<keyword evidence="2 7" id="KW-0813">Transport</keyword>
<feature type="transmembrane region" description="Helical" evidence="7">
    <location>
        <begin position="133"/>
        <end position="155"/>
    </location>
</feature>
<feature type="transmembrane region" description="Helical" evidence="7">
    <location>
        <begin position="7"/>
        <end position="29"/>
    </location>
</feature>
<keyword evidence="5 7" id="KW-1133">Transmembrane helix</keyword>
<evidence type="ECO:0000259" key="8">
    <source>
        <dbReference type="PROSITE" id="PS50928"/>
    </source>
</evidence>
<dbReference type="Pfam" id="PF00528">
    <property type="entry name" value="BPD_transp_1"/>
    <property type="match status" value="1"/>
</dbReference>
<keyword evidence="4 7" id="KW-0812">Transmembrane</keyword>
<comment type="subcellular location">
    <subcellularLocation>
        <location evidence="1 7">Cell membrane</location>
        <topology evidence="1 7">Multi-pass membrane protein</topology>
    </subcellularLocation>
</comment>
<evidence type="ECO:0000256" key="6">
    <source>
        <dbReference type="ARBA" id="ARBA00023136"/>
    </source>
</evidence>
<evidence type="ECO:0000313" key="10">
    <source>
        <dbReference type="Proteomes" id="UP000033740"/>
    </source>
</evidence>
<evidence type="ECO:0000256" key="2">
    <source>
        <dbReference type="ARBA" id="ARBA00022448"/>
    </source>
</evidence>
<dbReference type="Proteomes" id="UP000033740">
    <property type="component" value="Unassembled WGS sequence"/>
</dbReference>
<dbReference type="GO" id="GO:0071916">
    <property type="term" value="F:dipeptide transmembrane transporter activity"/>
    <property type="evidence" value="ECO:0007669"/>
    <property type="project" value="TreeGrafter"/>
</dbReference>
<dbReference type="PANTHER" id="PTHR43163">
    <property type="entry name" value="DIPEPTIDE TRANSPORT SYSTEM PERMEASE PROTEIN DPPB-RELATED"/>
    <property type="match status" value="1"/>
</dbReference>
<comment type="caution">
    <text evidence="9">The sequence shown here is derived from an EMBL/GenBank/DDBJ whole genome shotgun (WGS) entry which is preliminary data.</text>
</comment>
<evidence type="ECO:0000256" key="3">
    <source>
        <dbReference type="ARBA" id="ARBA00022475"/>
    </source>
</evidence>
<dbReference type="PROSITE" id="PS50928">
    <property type="entry name" value="ABC_TM1"/>
    <property type="match status" value="1"/>
</dbReference>
<comment type="similarity">
    <text evidence="7">Belongs to the binding-protein-dependent transport system permease family.</text>
</comment>
<dbReference type="InterPro" id="IPR000515">
    <property type="entry name" value="MetI-like"/>
</dbReference>
<dbReference type="RefSeq" id="WP_045273529.1">
    <property type="nucleotide sequence ID" value="NZ_JYIX01000039.1"/>
</dbReference>
<dbReference type="SUPFAM" id="SSF161098">
    <property type="entry name" value="MetI-like"/>
    <property type="match status" value="1"/>
</dbReference>
<feature type="transmembrane region" description="Helical" evidence="7">
    <location>
        <begin position="305"/>
        <end position="328"/>
    </location>
</feature>
<dbReference type="InterPro" id="IPR045621">
    <property type="entry name" value="BPD_transp_1_N"/>
</dbReference>
<keyword evidence="6 7" id="KW-0472">Membrane</keyword>
<dbReference type="PATRIC" id="fig|582680.6.peg.3610"/>
<dbReference type="Gene3D" id="1.10.3720.10">
    <property type="entry name" value="MetI-like"/>
    <property type="match status" value="1"/>
</dbReference>
<evidence type="ECO:0000313" key="9">
    <source>
        <dbReference type="EMBL" id="KJL31403.1"/>
    </source>
</evidence>
<dbReference type="AlphaFoldDB" id="A0A0F0LE45"/>
<dbReference type="InterPro" id="IPR035906">
    <property type="entry name" value="MetI-like_sf"/>
</dbReference>
<dbReference type="Pfam" id="PF19300">
    <property type="entry name" value="BPD_transp_1_N"/>
    <property type="match status" value="1"/>
</dbReference>
<feature type="domain" description="ABC transmembrane type-1" evidence="8">
    <location>
        <begin position="94"/>
        <end position="321"/>
    </location>
</feature>
<organism evidence="9 10">
    <name type="scientific">Microbacterium azadirachtae</name>
    <dbReference type="NCBI Taxonomy" id="582680"/>
    <lineage>
        <taxon>Bacteria</taxon>
        <taxon>Bacillati</taxon>
        <taxon>Actinomycetota</taxon>
        <taxon>Actinomycetes</taxon>
        <taxon>Micrococcales</taxon>
        <taxon>Microbacteriaceae</taxon>
        <taxon>Microbacterium</taxon>
    </lineage>
</organism>
<keyword evidence="3" id="KW-1003">Cell membrane</keyword>
<evidence type="ECO:0000256" key="5">
    <source>
        <dbReference type="ARBA" id="ARBA00022989"/>
    </source>
</evidence>